<name>H2C8A0_9CREN</name>
<dbReference type="GO" id="GO:0005960">
    <property type="term" value="C:glycine cleavage complex"/>
    <property type="evidence" value="ECO:0007669"/>
    <property type="project" value="InterPro"/>
</dbReference>
<keyword evidence="7" id="KW-1185">Reference proteome</keyword>
<dbReference type="InterPro" id="IPR033753">
    <property type="entry name" value="GCV_H/Fam206"/>
</dbReference>
<dbReference type="InterPro" id="IPR003016">
    <property type="entry name" value="2-oxoA_DH_lipoyl-BS"/>
</dbReference>
<dbReference type="GO" id="GO:0009249">
    <property type="term" value="P:protein lipoylation"/>
    <property type="evidence" value="ECO:0007669"/>
    <property type="project" value="TreeGrafter"/>
</dbReference>
<dbReference type="SUPFAM" id="SSF51230">
    <property type="entry name" value="Single hybrid motif"/>
    <property type="match status" value="1"/>
</dbReference>
<dbReference type="Pfam" id="PF01597">
    <property type="entry name" value="GCV_H"/>
    <property type="match status" value="1"/>
</dbReference>
<dbReference type="STRING" id="671065.MetMK1DRAFT_00028080"/>
<feature type="domain" description="Lipoyl-binding" evidence="5">
    <location>
        <begin position="30"/>
        <end position="112"/>
    </location>
</feature>
<organism evidence="6 7">
    <name type="scientific">Metallosphaera yellowstonensis MK1</name>
    <dbReference type="NCBI Taxonomy" id="671065"/>
    <lineage>
        <taxon>Archaea</taxon>
        <taxon>Thermoproteota</taxon>
        <taxon>Thermoprotei</taxon>
        <taxon>Sulfolobales</taxon>
        <taxon>Sulfolobaceae</taxon>
        <taxon>Metallosphaera</taxon>
    </lineage>
</organism>
<reference evidence="6 7" key="1">
    <citation type="submission" date="2012-01" db="EMBL/GenBank/DDBJ databases">
        <title>Improved High-Quality Draft sequence of Metallosphaera yellowstonensis MK1.</title>
        <authorList>
            <consortium name="US DOE Joint Genome Institute"/>
            <person name="Lucas S."/>
            <person name="Han J."/>
            <person name="Cheng J.-F."/>
            <person name="Goodwin L."/>
            <person name="Pitluck S."/>
            <person name="Peters L."/>
            <person name="Teshima H."/>
            <person name="Detter J.C."/>
            <person name="Han C."/>
            <person name="Tapia R."/>
            <person name="Land M."/>
            <person name="Hauser L."/>
            <person name="Kyrpides N."/>
            <person name="Kozubal M."/>
            <person name="Macur R.E."/>
            <person name="Jay Z."/>
            <person name="Inskeep W."/>
            <person name="Woyke T."/>
        </authorList>
    </citation>
    <scope>NUCLEOTIDE SEQUENCE [LARGE SCALE GENOMIC DNA]</scope>
    <source>
        <strain evidence="6 7">MK1</strain>
    </source>
</reference>
<accession>H2C8A0</accession>
<dbReference type="InterPro" id="IPR000089">
    <property type="entry name" value="Biotin_lipoyl"/>
</dbReference>
<evidence type="ECO:0000313" key="6">
    <source>
        <dbReference type="EMBL" id="EHP68376.1"/>
    </source>
</evidence>
<dbReference type="InterPro" id="IPR017453">
    <property type="entry name" value="GCV_H_sub"/>
</dbReference>
<dbReference type="EMBL" id="JH597770">
    <property type="protein sequence ID" value="EHP68376.1"/>
    <property type="molecule type" value="Genomic_DNA"/>
</dbReference>
<keyword evidence="2 3" id="KW-0450">Lipoyl</keyword>
<comment type="cofactor">
    <cofactor evidence="3">
        <name>(R)-lipoate</name>
        <dbReference type="ChEBI" id="CHEBI:83088"/>
    </cofactor>
    <text evidence="3">Binds 1 lipoyl cofactor covalently.</text>
</comment>
<dbReference type="OrthoDB" id="9810at2157"/>
<gene>
    <name evidence="3" type="primary">gcvH</name>
    <name evidence="6" type="ORF">MetMK1DRAFT_00028080</name>
</gene>
<dbReference type="AlphaFoldDB" id="H2C8A0"/>
<evidence type="ECO:0000259" key="5">
    <source>
        <dbReference type="PROSITE" id="PS50968"/>
    </source>
</evidence>
<evidence type="ECO:0000256" key="3">
    <source>
        <dbReference type="HAMAP-Rule" id="MF_00272"/>
    </source>
</evidence>
<evidence type="ECO:0000256" key="4">
    <source>
        <dbReference type="PIRSR" id="PIRSR617453-50"/>
    </source>
</evidence>
<dbReference type="NCBIfam" id="TIGR00527">
    <property type="entry name" value="gcvH"/>
    <property type="match status" value="1"/>
</dbReference>
<feature type="modified residue" description="N6-lipoyllysine" evidence="3 4">
    <location>
        <position position="71"/>
    </location>
</feature>
<dbReference type="NCBIfam" id="NF002270">
    <property type="entry name" value="PRK01202.1"/>
    <property type="match status" value="1"/>
</dbReference>
<dbReference type="HOGENOM" id="CLU_097408_2_2_2"/>
<dbReference type="Proteomes" id="UP000003980">
    <property type="component" value="Unassembled WGS sequence"/>
</dbReference>
<dbReference type="eggNOG" id="arCOG01303">
    <property type="taxonomic scope" value="Archaea"/>
</dbReference>
<dbReference type="CDD" id="cd06848">
    <property type="entry name" value="GCS_H"/>
    <property type="match status" value="1"/>
</dbReference>
<comment type="function">
    <text evidence="3">The glycine cleavage system catalyzes the degradation of glycine. The H protein shuttles the methylamine group of glycine from the P protein to the T protein.</text>
</comment>
<dbReference type="GO" id="GO:0019464">
    <property type="term" value="P:glycine decarboxylation via glycine cleavage system"/>
    <property type="evidence" value="ECO:0007669"/>
    <property type="project" value="UniProtKB-UniRule"/>
</dbReference>
<dbReference type="GO" id="GO:0005737">
    <property type="term" value="C:cytoplasm"/>
    <property type="evidence" value="ECO:0007669"/>
    <property type="project" value="TreeGrafter"/>
</dbReference>
<sequence length="136" mass="15185">MSEIKVGKYIVLRDLLYTESDEWVRIEGNVATVGITDYAQKKLRDIVGVDLPKLGTKVRIGESLAVVESVKAAADIFSPLSGEVVEVNQELTSTPELLNKDPYGKGWIFKLRVSNQDETKKLLTAEQYSDKIRGEQ</sequence>
<dbReference type="PROSITE" id="PS50968">
    <property type="entry name" value="BIOTINYL_LIPOYL"/>
    <property type="match status" value="1"/>
</dbReference>
<evidence type="ECO:0000256" key="1">
    <source>
        <dbReference type="ARBA" id="ARBA00009249"/>
    </source>
</evidence>
<dbReference type="RefSeq" id="WP_009074717.1">
    <property type="nucleotide sequence ID" value="NZ_JH597770.1"/>
</dbReference>
<dbReference type="InterPro" id="IPR011053">
    <property type="entry name" value="Single_hybrid_motif"/>
</dbReference>
<dbReference type="PANTHER" id="PTHR11715:SF3">
    <property type="entry name" value="GLYCINE CLEAVAGE SYSTEM H PROTEIN-RELATED"/>
    <property type="match status" value="1"/>
</dbReference>
<dbReference type="PANTHER" id="PTHR11715">
    <property type="entry name" value="GLYCINE CLEAVAGE SYSTEM H PROTEIN"/>
    <property type="match status" value="1"/>
</dbReference>
<proteinExistence type="inferred from homology"/>
<protein>
    <recommendedName>
        <fullName evidence="3">Probable glycine cleavage system H protein</fullName>
    </recommendedName>
</protein>
<comment type="similarity">
    <text evidence="1 3">Belongs to the GcvH family.</text>
</comment>
<dbReference type="Gene3D" id="2.40.50.100">
    <property type="match status" value="1"/>
</dbReference>
<evidence type="ECO:0000256" key="2">
    <source>
        <dbReference type="ARBA" id="ARBA00022823"/>
    </source>
</evidence>
<comment type="subunit">
    <text evidence="3">The glycine cleavage system is composed of four proteins: P, T, L and H.</text>
</comment>
<dbReference type="HAMAP" id="MF_00272">
    <property type="entry name" value="GcvH"/>
    <property type="match status" value="1"/>
</dbReference>
<evidence type="ECO:0000313" key="7">
    <source>
        <dbReference type="Proteomes" id="UP000003980"/>
    </source>
</evidence>
<dbReference type="InterPro" id="IPR002930">
    <property type="entry name" value="GCV_H"/>
</dbReference>
<dbReference type="PROSITE" id="PS00189">
    <property type="entry name" value="LIPOYL"/>
    <property type="match status" value="1"/>
</dbReference>